<comment type="caution">
    <text evidence="12">The sequence shown here is derived from an EMBL/GenBank/DDBJ whole genome shotgun (WGS) entry which is preliminary data.</text>
</comment>
<sequence>MKETVMIAGLGLIGGSLAMSIRSRGHFHVLGMDAQDETCRLALEKGAVDEICDDFISGVQKADILIIATPIPMTLGYMAQLNEVHLEKKLLVTDVSSVKGKVMNQAEKITNPAVTFIGGHPMAGSHKQGIQAAKGHLFENAIYVLTPASTADEQDVARIKEVLSPAKARFLVFTTEEHDEMTAVISHFPHLIASSLVHQARNWQKTHPFLEDLAAGGFRDITRIASSNPVLWRDIFLQNKTVLISMLDDWLTEMEQVRTLLANSDGAATENYLLEAKHYRDGLPARRKGAIPSFYDIYVDIHDQPGALLHVIEHLADKDISIKNIEILEVREGITGVLRISFQSSKEQKESRRILESHNYEVTIEQ</sequence>
<keyword evidence="5" id="KW-0827">Tyrosine biosynthesis</keyword>
<evidence type="ECO:0000256" key="2">
    <source>
        <dbReference type="ARBA" id="ARBA00007964"/>
    </source>
</evidence>
<dbReference type="InterPro" id="IPR046826">
    <property type="entry name" value="PDH_N"/>
</dbReference>
<dbReference type="InterPro" id="IPR036291">
    <property type="entry name" value="NAD(P)-bd_dom_sf"/>
</dbReference>
<dbReference type="SUPFAM" id="SSF55021">
    <property type="entry name" value="ACT-like"/>
    <property type="match status" value="1"/>
</dbReference>
<keyword evidence="7" id="KW-0520">NAD</keyword>
<dbReference type="PROSITE" id="PS51176">
    <property type="entry name" value="PDH_ADH"/>
    <property type="match status" value="1"/>
</dbReference>
<dbReference type="InterPro" id="IPR002912">
    <property type="entry name" value="ACT_dom"/>
</dbReference>
<dbReference type="InterPro" id="IPR045865">
    <property type="entry name" value="ACT-like_dom_sf"/>
</dbReference>
<evidence type="ECO:0000256" key="1">
    <source>
        <dbReference type="ARBA" id="ARBA00005067"/>
    </source>
</evidence>
<dbReference type="SUPFAM" id="SSF51735">
    <property type="entry name" value="NAD(P)-binding Rossmann-fold domains"/>
    <property type="match status" value="1"/>
</dbReference>
<dbReference type="InterPro" id="IPR008927">
    <property type="entry name" value="6-PGluconate_DH-like_C_sf"/>
</dbReference>
<dbReference type="Proteomes" id="UP000619534">
    <property type="component" value="Unassembled WGS sequence"/>
</dbReference>
<dbReference type="InterPro" id="IPR050812">
    <property type="entry name" value="Preph/Arog_dehydrog"/>
</dbReference>
<protein>
    <recommendedName>
        <fullName evidence="4">Prephenate dehydrogenase</fullName>
        <ecNumber evidence="3">1.3.1.12</ecNumber>
    </recommendedName>
</protein>
<evidence type="ECO:0000256" key="7">
    <source>
        <dbReference type="ARBA" id="ARBA00023027"/>
    </source>
</evidence>
<evidence type="ECO:0000256" key="8">
    <source>
        <dbReference type="ARBA" id="ARBA00023141"/>
    </source>
</evidence>
<organism evidence="12 13">
    <name type="scientific">Thalassobacillus devorans</name>
    <dbReference type="NCBI Taxonomy" id="279813"/>
    <lineage>
        <taxon>Bacteria</taxon>
        <taxon>Bacillati</taxon>
        <taxon>Bacillota</taxon>
        <taxon>Bacilli</taxon>
        <taxon>Bacillales</taxon>
        <taxon>Bacillaceae</taxon>
        <taxon>Thalassobacillus</taxon>
    </lineage>
</organism>
<dbReference type="Gene3D" id="3.40.50.720">
    <property type="entry name" value="NAD(P)-binding Rossmann-like Domain"/>
    <property type="match status" value="1"/>
</dbReference>
<feature type="domain" description="ACT" evidence="11">
    <location>
        <begin position="296"/>
        <end position="366"/>
    </location>
</feature>
<name>A0ABQ1P1R3_9BACI</name>
<dbReference type="SUPFAM" id="SSF48179">
    <property type="entry name" value="6-phosphogluconate dehydrogenase C-terminal domain-like"/>
    <property type="match status" value="1"/>
</dbReference>
<evidence type="ECO:0000256" key="6">
    <source>
        <dbReference type="ARBA" id="ARBA00023002"/>
    </source>
</evidence>
<dbReference type="InterPro" id="IPR046825">
    <property type="entry name" value="PDH_C"/>
</dbReference>
<keyword evidence="6" id="KW-0560">Oxidoreductase</keyword>
<evidence type="ECO:0000256" key="5">
    <source>
        <dbReference type="ARBA" id="ARBA00022498"/>
    </source>
</evidence>
<evidence type="ECO:0000256" key="3">
    <source>
        <dbReference type="ARBA" id="ARBA00012068"/>
    </source>
</evidence>
<comment type="catalytic activity">
    <reaction evidence="9">
        <text>prephenate + NAD(+) = 3-(4-hydroxyphenyl)pyruvate + CO2 + NADH</text>
        <dbReference type="Rhea" id="RHEA:13869"/>
        <dbReference type="ChEBI" id="CHEBI:16526"/>
        <dbReference type="ChEBI" id="CHEBI:29934"/>
        <dbReference type="ChEBI" id="CHEBI:36242"/>
        <dbReference type="ChEBI" id="CHEBI:57540"/>
        <dbReference type="ChEBI" id="CHEBI:57945"/>
        <dbReference type="EC" id="1.3.1.12"/>
    </reaction>
</comment>
<comment type="similarity">
    <text evidence="2">Belongs to the prephenate/arogenate dehydrogenase family.</text>
</comment>
<evidence type="ECO:0000256" key="4">
    <source>
        <dbReference type="ARBA" id="ARBA00016891"/>
    </source>
</evidence>
<comment type="pathway">
    <text evidence="1">Amino-acid biosynthesis; L-tyrosine biosynthesis; (4-hydroxyphenyl)pyruvate from prephenate (NAD(+) route): step 1/1.</text>
</comment>
<evidence type="ECO:0000259" key="10">
    <source>
        <dbReference type="PROSITE" id="PS51176"/>
    </source>
</evidence>
<dbReference type="CDD" id="cd04909">
    <property type="entry name" value="ACT_PDH-BS"/>
    <property type="match status" value="1"/>
</dbReference>
<feature type="domain" description="Prephenate/arogenate dehydrogenase" evidence="10">
    <location>
        <begin position="3"/>
        <end position="291"/>
    </location>
</feature>
<dbReference type="InterPro" id="IPR003099">
    <property type="entry name" value="Prephen_DH"/>
</dbReference>
<dbReference type="PROSITE" id="PS51671">
    <property type="entry name" value="ACT"/>
    <property type="match status" value="1"/>
</dbReference>
<gene>
    <name evidence="12" type="primary">tyrA</name>
    <name evidence="12" type="ORF">GCM10007216_17550</name>
</gene>
<evidence type="ECO:0000313" key="12">
    <source>
        <dbReference type="EMBL" id="GGC87340.1"/>
    </source>
</evidence>
<evidence type="ECO:0000256" key="9">
    <source>
        <dbReference type="ARBA" id="ARBA00049260"/>
    </source>
</evidence>
<dbReference type="PANTHER" id="PTHR21363:SF0">
    <property type="entry name" value="PREPHENATE DEHYDROGENASE [NADP(+)]"/>
    <property type="match status" value="1"/>
</dbReference>
<accession>A0ABQ1P1R3</accession>
<keyword evidence="8" id="KW-0057">Aromatic amino acid biosynthesis</keyword>
<dbReference type="EMBL" id="BMCJ01000003">
    <property type="protein sequence ID" value="GGC87340.1"/>
    <property type="molecule type" value="Genomic_DNA"/>
</dbReference>
<dbReference type="PANTHER" id="PTHR21363">
    <property type="entry name" value="PREPHENATE DEHYDROGENASE"/>
    <property type="match status" value="1"/>
</dbReference>
<dbReference type="Gene3D" id="1.10.3660.10">
    <property type="entry name" value="6-phosphogluconate dehydrogenase C-terminal like domain"/>
    <property type="match status" value="1"/>
</dbReference>
<evidence type="ECO:0000259" key="11">
    <source>
        <dbReference type="PROSITE" id="PS51671"/>
    </source>
</evidence>
<dbReference type="EC" id="1.3.1.12" evidence="3"/>
<proteinExistence type="inferred from homology"/>
<dbReference type="NCBIfam" id="NF005107">
    <property type="entry name" value="PRK06545.1-5"/>
    <property type="match status" value="1"/>
</dbReference>
<dbReference type="RefSeq" id="WP_181949539.1">
    <property type="nucleotide sequence ID" value="NZ_BMCJ01000003.1"/>
</dbReference>
<dbReference type="Pfam" id="PF02153">
    <property type="entry name" value="PDH_N"/>
    <property type="match status" value="1"/>
</dbReference>
<reference evidence="13" key="1">
    <citation type="journal article" date="2019" name="Int. J. Syst. Evol. Microbiol.">
        <title>The Global Catalogue of Microorganisms (GCM) 10K type strain sequencing project: providing services to taxonomists for standard genome sequencing and annotation.</title>
        <authorList>
            <consortium name="The Broad Institute Genomics Platform"/>
            <consortium name="The Broad Institute Genome Sequencing Center for Infectious Disease"/>
            <person name="Wu L."/>
            <person name="Ma J."/>
        </authorList>
    </citation>
    <scope>NUCLEOTIDE SEQUENCE [LARGE SCALE GENOMIC DNA]</scope>
    <source>
        <strain evidence="13">CCM 7282</strain>
    </source>
</reference>
<evidence type="ECO:0000313" key="13">
    <source>
        <dbReference type="Proteomes" id="UP000619534"/>
    </source>
</evidence>
<keyword evidence="13" id="KW-1185">Reference proteome</keyword>
<dbReference type="Pfam" id="PF20463">
    <property type="entry name" value="PDH_C"/>
    <property type="match status" value="1"/>
</dbReference>
<keyword evidence="8" id="KW-0028">Amino-acid biosynthesis</keyword>